<evidence type="ECO:0000313" key="3">
    <source>
        <dbReference type="EMBL" id="SDN46543.1"/>
    </source>
</evidence>
<name>A0A1H0BM51_9ACTN</name>
<protein>
    <submittedName>
        <fullName evidence="3">Ricin-type beta-trefoil lectin domain-containing protein</fullName>
    </submittedName>
</protein>
<feature type="chain" id="PRO_5011484365" evidence="1">
    <location>
        <begin position="29"/>
        <end position="180"/>
    </location>
</feature>
<evidence type="ECO:0000259" key="2">
    <source>
        <dbReference type="SMART" id="SM00458"/>
    </source>
</evidence>
<keyword evidence="1" id="KW-0732">Signal</keyword>
<dbReference type="RefSeq" id="WP_093784013.1">
    <property type="nucleotide sequence ID" value="NZ_FNIE01000004.1"/>
</dbReference>
<proteinExistence type="predicted"/>
<organism evidence="3 4">
    <name type="scientific">Actinacidiphila guanduensis</name>
    <dbReference type="NCBI Taxonomy" id="310781"/>
    <lineage>
        <taxon>Bacteria</taxon>
        <taxon>Bacillati</taxon>
        <taxon>Actinomycetota</taxon>
        <taxon>Actinomycetes</taxon>
        <taxon>Kitasatosporales</taxon>
        <taxon>Streptomycetaceae</taxon>
        <taxon>Actinacidiphila</taxon>
    </lineage>
</organism>
<reference evidence="3 4" key="1">
    <citation type="submission" date="2016-10" db="EMBL/GenBank/DDBJ databases">
        <authorList>
            <person name="de Groot N.N."/>
        </authorList>
    </citation>
    <scope>NUCLEOTIDE SEQUENCE [LARGE SCALE GENOMIC DNA]</scope>
    <source>
        <strain evidence="3 4">CGMCC 4.2022</strain>
    </source>
</reference>
<dbReference type="InterPro" id="IPR000772">
    <property type="entry name" value="Ricin_B_lectin"/>
</dbReference>
<dbReference type="STRING" id="310781.SAMN05216259_104229"/>
<dbReference type="SMART" id="SM00458">
    <property type="entry name" value="RICIN"/>
    <property type="match status" value="1"/>
</dbReference>
<feature type="domain" description="Ricin B lectin" evidence="2">
    <location>
        <begin position="48"/>
        <end position="179"/>
    </location>
</feature>
<dbReference type="GO" id="GO:0030246">
    <property type="term" value="F:carbohydrate binding"/>
    <property type="evidence" value="ECO:0007669"/>
    <property type="project" value="UniProtKB-KW"/>
</dbReference>
<keyword evidence="4" id="KW-1185">Reference proteome</keyword>
<gene>
    <name evidence="3" type="ORF">SAMN05216259_104229</name>
</gene>
<dbReference type="CDD" id="cd00161">
    <property type="entry name" value="beta-trefoil_Ricin-like"/>
    <property type="match status" value="1"/>
</dbReference>
<dbReference type="OrthoDB" id="3645604at2"/>
<dbReference type="InterPro" id="IPR035992">
    <property type="entry name" value="Ricin_B-like_lectins"/>
</dbReference>
<dbReference type="PROSITE" id="PS50231">
    <property type="entry name" value="RICIN_B_LECTIN"/>
    <property type="match status" value="1"/>
</dbReference>
<dbReference type="Gene3D" id="2.80.10.50">
    <property type="match status" value="2"/>
</dbReference>
<evidence type="ECO:0000256" key="1">
    <source>
        <dbReference type="SAM" id="SignalP"/>
    </source>
</evidence>
<dbReference type="AlphaFoldDB" id="A0A1H0BM51"/>
<evidence type="ECO:0000313" key="4">
    <source>
        <dbReference type="Proteomes" id="UP000199341"/>
    </source>
</evidence>
<sequence>MFPTFRTLAAAAVSALALSAVAVTSASATEPSTPKRMPADSVLAKAVQGTITSGLVNGWGLCLSVDNGGSTADGTPIIQYTCNNSPSQAWWPYSDGTIRNGYGKCLALPGASTKEGSQLIEYTCNGNLDQEWAGYGDGSIQNLNSGYYISVGNGDSTALKTPIVQWSYNGDNGQTWGFVG</sequence>
<keyword evidence="3" id="KW-0430">Lectin</keyword>
<dbReference type="Pfam" id="PF00652">
    <property type="entry name" value="Ricin_B_lectin"/>
    <property type="match status" value="1"/>
</dbReference>
<dbReference type="Proteomes" id="UP000199341">
    <property type="component" value="Unassembled WGS sequence"/>
</dbReference>
<feature type="signal peptide" evidence="1">
    <location>
        <begin position="1"/>
        <end position="28"/>
    </location>
</feature>
<dbReference type="SUPFAM" id="SSF50370">
    <property type="entry name" value="Ricin B-like lectins"/>
    <property type="match status" value="1"/>
</dbReference>
<accession>A0A1H0BM51</accession>
<dbReference type="EMBL" id="FNIE01000004">
    <property type="protein sequence ID" value="SDN46543.1"/>
    <property type="molecule type" value="Genomic_DNA"/>
</dbReference>